<protein>
    <submittedName>
        <fullName evidence="1">Uncharacterized protein</fullName>
    </submittedName>
</protein>
<evidence type="ECO:0000313" key="1">
    <source>
        <dbReference type="EMBL" id="KAE9031284.1"/>
    </source>
</evidence>
<dbReference type="Proteomes" id="UP000460718">
    <property type="component" value="Unassembled WGS sequence"/>
</dbReference>
<dbReference type="EMBL" id="QXFW01000004">
    <property type="protein sequence ID" value="KAE9031284.1"/>
    <property type="molecule type" value="Genomic_DNA"/>
</dbReference>
<dbReference type="AlphaFoldDB" id="A0A6A3MR48"/>
<gene>
    <name evidence="1" type="ORF">PF011_g216</name>
</gene>
<evidence type="ECO:0000313" key="2">
    <source>
        <dbReference type="Proteomes" id="UP000460718"/>
    </source>
</evidence>
<comment type="caution">
    <text evidence="1">The sequence shown here is derived from an EMBL/GenBank/DDBJ whole genome shotgun (WGS) entry which is preliminary data.</text>
</comment>
<dbReference type="Pfam" id="PF04417">
    <property type="entry name" value="DUF501"/>
    <property type="match status" value="1"/>
</dbReference>
<proteinExistence type="predicted"/>
<sequence length="106" mass="12514">MVHVPVGHRALHHVLRNRQTSRYTLTYGSVLRVASFASFVQKMPMCTYDEHLLKMKQSHRKYARHIWQIMTPRDLELVKGRRRGFFLCDVGIAGIREYTKVKCLNK</sequence>
<organism evidence="1 2">
    <name type="scientific">Phytophthora fragariae</name>
    <dbReference type="NCBI Taxonomy" id="53985"/>
    <lineage>
        <taxon>Eukaryota</taxon>
        <taxon>Sar</taxon>
        <taxon>Stramenopiles</taxon>
        <taxon>Oomycota</taxon>
        <taxon>Peronosporomycetes</taxon>
        <taxon>Peronosporales</taxon>
        <taxon>Peronosporaceae</taxon>
        <taxon>Phytophthora</taxon>
    </lineage>
</organism>
<reference evidence="1 2" key="1">
    <citation type="submission" date="2018-09" db="EMBL/GenBank/DDBJ databases">
        <title>Genomic investigation of the strawberry pathogen Phytophthora fragariae indicates pathogenicity is determined by transcriptional variation in three key races.</title>
        <authorList>
            <person name="Adams T.M."/>
            <person name="Armitage A.D."/>
            <person name="Sobczyk M.K."/>
            <person name="Bates H.J."/>
            <person name="Dunwell J.M."/>
            <person name="Nellist C.F."/>
            <person name="Harrison R.J."/>
        </authorList>
    </citation>
    <scope>NUCLEOTIDE SEQUENCE [LARGE SCALE GENOMIC DNA]</scope>
    <source>
        <strain evidence="1 2">SCRP245</strain>
    </source>
</reference>
<name>A0A6A3MR48_9STRA</name>
<accession>A0A6A3MR48</accession>
<dbReference type="InterPro" id="IPR007511">
    <property type="entry name" value="DUF501"/>
</dbReference>